<proteinExistence type="inferred from homology"/>
<organism evidence="3 4">
    <name type="scientific">Fusarium tricinctum</name>
    <dbReference type="NCBI Taxonomy" id="61284"/>
    <lineage>
        <taxon>Eukaryota</taxon>
        <taxon>Fungi</taxon>
        <taxon>Dikarya</taxon>
        <taxon>Ascomycota</taxon>
        <taxon>Pezizomycotina</taxon>
        <taxon>Sordariomycetes</taxon>
        <taxon>Hypocreomycetidae</taxon>
        <taxon>Hypocreales</taxon>
        <taxon>Nectriaceae</taxon>
        <taxon>Fusarium</taxon>
        <taxon>Fusarium tricinctum species complex</taxon>
    </lineage>
</organism>
<dbReference type="Gene3D" id="3.40.50.720">
    <property type="entry name" value="NAD(P)-binding Rossmann-like Domain"/>
    <property type="match status" value="1"/>
</dbReference>
<gene>
    <name evidence="3" type="ORF">BKA59DRAFT_523619</name>
</gene>
<sequence length="273" mass="28704">MSSEVVVLIGTGSIGLAIGRHAATNRTLLLADYNETQLTATSKMLFNEGYEVHTQVVDVSNREAVSKLAGRASSLGSVTRLIHAAGVSPTQASPEQIVNVDLLGTAYVLEEFGKIIGKGGAGLVIASQAGHMGDRLSHELEHDLAYASIKDLQALPALSSIENSMAAYILAKRANALRVQAAAVTWAKRFARINCLSPGIIATPLARDEMSGPHAGLYQNMIKTSAARRMGTPAELGEFAAVLLDERGSFISGSDFLVDGGVVAAMRAGEFKI</sequence>
<evidence type="ECO:0000256" key="2">
    <source>
        <dbReference type="ARBA" id="ARBA00023002"/>
    </source>
</evidence>
<dbReference type="Proteomes" id="UP000813427">
    <property type="component" value="Unassembled WGS sequence"/>
</dbReference>
<comment type="similarity">
    <text evidence="1">Belongs to the short-chain dehydrogenases/reductases (SDR) family.</text>
</comment>
<dbReference type="OrthoDB" id="5840532at2759"/>
<name>A0A8K0RZE4_9HYPO</name>
<dbReference type="GO" id="GO:0050664">
    <property type="term" value="F:oxidoreductase activity, acting on NAD(P)H, oxygen as acceptor"/>
    <property type="evidence" value="ECO:0007669"/>
    <property type="project" value="TreeGrafter"/>
</dbReference>
<dbReference type="InterPro" id="IPR002347">
    <property type="entry name" value="SDR_fam"/>
</dbReference>
<comment type="caution">
    <text evidence="3">The sequence shown here is derived from an EMBL/GenBank/DDBJ whole genome shotgun (WGS) entry which is preliminary data.</text>
</comment>
<dbReference type="GO" id="GO:0016616">
    <property type="term" value="F:oxidoreductase activity, acting on the CH-OH group of donors, NAD or NADP as acceptor"/>
    <property type="evidence" value="ECO:0007669"/>
    <property type="project" value="UniProtKB-ARBA"/>
</dbReference>
<dbReference type="EMBL" id="JAGPXF010000003">
    <property type="protein sequence ID" value="KAH7250888.1"/>
    <property type="molecule type" value="Genomic_DNA"/>
</dbReference>
<dbReference type="InterPro" id="IPR036291">
    <property type="entry name" value="NAD(P)-bd_dom_sf"/>
</dbReference>
<dbReference type="NCBIfam" id="NF005395">
    <property type="entry name" value="PRK06940.1"/>
    <property type="match status" value="1"/>
</dbReference>
<reference evidence="3" key="1">
    <citation type="journal article" date="2021" name="Nat. Commun.">
        <title>Genetic determinants of endophytism in the Arabidopsis root mycobiome.</title>
        <authorList>
            <person name="Mesny F."/>
            <person name="Miyauchi S."/>
            <person name="Thiergart T."/>
            <person name="Pickel B."/>
            <person name="Atanasova L."/>
            <person name="Karlsson M."/>
            <person name="Huettel B."/>
            <person name="Barry K.W."/>
            <person name="Haridas S."/>
            <person name="Chen C."/>
            <person name="Bauer D."/>
            <person name="Andreopoulos W."/>
            <person name="Pangilinan J."/>
            <person name="LaButti K."/>
            <person name="Riley R."/>
            <person name="Lipzen A."/>
            <person name="Clum A."/>
            <person name="Drula E."/>
            <person name="Henrissat B."/>
            <person name="Kohler A."/>
            <person name="Grigoriev I.V."/>
            <person name="Martin F.M."/>
            <person name="Hacquard S."/>
        </authorList>
    </citation>
    <scope>NUCLEOTIDE SEQUENCE</scope>
    <source>
        <strain evidence="3">MPI-SDFR-AT-0068</strain>
    </source>
</reference>
<dbReference type="SUPFAM" id="SSF51735">
    <property type="entry name" value="NAD(P)-binding Rossmann-fold domains"/>
    <property type="match status" value="1"/>
</dbReference>
<evidence type="ECO:0000313" key="3">
    <source>
        <dbReference type="EMBL" id="KAH7250888.1"/>
    </source>
</evidence>
<accession>A0A8K0RZE4</accession>
<dbReference type="Pfam" id="PF00106">
    <property type="entry name" value="adh_short"/>
    <property type="match status" value="1"/>
</dbReference>
<dbReference type="PRINTS" id="PR00081">
    <property type="entry name" value="GDHRDH"/>
</dbReference>
<keyword evidence="4" id="KW-1185">Reference proteome</keyword>
<protein>
    <submittedName>
        <fullName evidence="3">Dehydrogenase oxidoreductase protein</fullName>
    </submittedName>
</protein>
<evidence type="ECO:0000256" key="1">
    <source>
        <dbReference type="ARBA" id="ARBA00006484"/>
    </source>
</evidence>
<dbReference type="AlphaFoldDB" id="A0A8K0RZE4"/>
<dbReference type="PANTHER" id="PTHR43008:SF4">
    <property type="entry name" value="CHAIN DEHYDROGENASE, PUTATIVE (AFU_ORTHOLOGUE AFUA_4G08710)-RELATED"/>
    <property type="match status" value="1"/>
</dbReference>
<keyword evidence="2" id="KW-0560">Oxidoreductase</keyword>
<evidence type="ECO:0000313" key="4">
    <source>
        <dbReference type="Proteomes" id="UP000813427"/>
    </source>
</evidence>
<dbReference type="Pfam" id="PF13561">
    <property type="entry name" value="adh_short_C2"/>
    <property type="match status" value="1"/>
</dbReference>
<dbReference type="CDD" id="cd05233">
    <property type="entry name" value="SDR_c"/>
    <property type="match status" value="1"/>
</dbReference>
<dbReference type="PANTHER" id="PTHR43008">
    <property type="entry name" value="BENZIL REDUCTASE"/>
    <property type="match status" value="1"/>
</dbReference>